<dbReference type="AlphaFoldDB" id="A0A9X4B001"/>
<dbReference type="EMBL" id="JAGTJJ010000079">
    <property type="protein sequence ID" value="MDC3988672.1"/>
    <property type="molecule type" value="Genomic_DNA"/>
</dbReference>
<reference evidence="2 3" key="1">
    <citation type="submission" date="2021-04" db="EMBL/GenBank/DDBJ databases">
        <title>Genome analysis of Polyangium sp.</title>
        <authorList>
            <person name="Li Y."/>
            <person name="Wang J."/>
        </authorList>
    </citation>
    <scope>NUCLEOTIDE SEQUENCE [LARGE SCALE GENOMIC DNA]</scope>
    <source>
        <strain evidence="2 3">SDU14</strain>
    </source>
</reference>
<name>A0A9X4B001_9BACT</name>
<dbReference type="RefSeq" id="WP_272427910.1">
    <property type="nucleotide sequence ID" value="NZ_JAGTJJ010000079.1"/>
</dbReference>
<feature type="chain" id="PRO_5040925268" evidence="1">
    <location>
        <begin position="25"/>
        <end position="339"/>
    </location>
</feature>
<dbReference type="PROSITE" id="PS50231">
    <property type="entry name" value="RICIN_B_LECTIN"/>
    <property type="match status" value="1"/>
</dbReference>
<sequence length="339" mass="35028">MLKIRPPWLLLSTLLLSCAGNDPATPAPPPPPPELDPRIADCLRINACDAEGGQPIGMQACLGHVLDEPWLWAATGTLRLEIQSLDCKLAAKDCATVRACTPPKDPFATACAAHPADDICEGQTWVLCDPDGKPTAAMDCAAAGLSCNKNIWAGCGAETCTFGTTKAACAADDPDVLVECTAAGVLTRIDCRTQYNMVHINGQDEEKRITIAGETCGFDPQRNDIGCIGKGEDCTFFSQACNGDVLETCAGGKIGRRDCAALSPEGQSCGFVQSGAFAGGAACGFVEPTCDLGAAESCEGSTVSFCNLGTPAKVDCQAQGFGGCETAMLGGRTVAYCVP</sequence>
<evidence type="ECO:0000313" key="2">
    <source>
        <dbReference type="EMBL" id="MDC3988672.1"/>
    </source>
</evidence>
<proteinExistence type="predicted"/>
<evidence type="ECO:0000313" key="3">
    <source>
        <dbReference type="Proteomes" id="UP001151081"/>
    </source>
</evidence>
<comment type="caution">
    <text evidence="2">The sequence shown here is derived from an EMBL/GenBank/DDBJ whole genome shotgun (WGS) entry which is preliminary data.</text>
</comment>
<accession>A0A9X4B001</accession>
<evidence type="ECO:0000256" key="1">
    <source>
        <dbReference type="SAM" id="SignalP"/>
    </source>
</evidence>
<feature type="signal peptide" evidence="1">
    <location>
        <begin position="1"/>
        <end position="24"/>
    </location>
</feature>
<dbReference type="Proteomes" id="UP001151081">
    <property type="component" value="Unassembled WGS sequence"/>
</dbReference>
<keyword evidence="3" id="KW-1185">Reference proteome</keyword>
<protein>
    <submittedName>
        <fullName evidence="2">Uncharacterized protein</fullName>
    </submittedName>
</protein>
<dbReference type="PROSITE" id="PS51257">
    <property type="entry name" value="PROKAR_LIPOPROTEIN"/>
    <property type="match status" value="1"/>
</dbReference>
<organism evidence="2 3">
    <name type="scientific">Polyangium jinanense</name>
    <dbReference type="NCBI Taxonomy" id="2829994"/>
    <lineage>
        <taxon>Bacteria</taxon>
        <taxon>Pseudomonadati</taxon>
        <taxon>Myxococcota</taxon>
        <taxon>Polyangia</taxon>
        <taxon>Polyangiales</taxon>
        <taxon>Polyangiaceae</taxon>
        <taxon>Polyangium</taxon>
    </lineage>
</organism>
<gene>
    <name evidence="2" type="ORF">KEG57_49860</name>
</gene>
<keyword evidence="1" id="KW-0732">Signal</keyword>